<dbReference type="PATRIC" id="fig|1217699.3.peg.3371"/>
<evidence type="ECO:0000313" key="2">
    <source>
        <dbReference type="Proteomes" id="UP000016203"/>
    </source>
</evidence>
<accession>R9AME8</accession>
<dbReference type="AlphaFoldDB" id="R9AME8"/>
<name>R9AME8_9GAMM</name>
<dbReference type="RefSeq" id="WP_016164840.1">
    <property type="nucleotide sequence ID" value="NZ_JAKZGC010000009.1"/>
</dbReference>
<comment type="caution">
    <text evidence="1">The sequence shown here is derived from an EMBL/GenBank/DDBJ whole genome shotgun (WGS) entry which is preliminary data.</text>
</comment>
<dbReference type="HOGENOM" id="CLU_2353509_0_0_6"/>
<evidence type="ECO:0000313" key="1">
    <source>
        <dbReference type="EMBL" id="EOR03343.1"/>
    </source>
</evidence>
<proteinExistence type="predicted"/>
<dbReference type="OrthoDB" id="6694111at2"/>
<reference evidence="1 2" key="1">
    <citation type="submission" date="2013-03" db="EMBL/GenBank/DDBJ databases">
        <title>The Genome Sequence of Acinetobacter sp. CIP 110321.</title>
        <authorList>
            <consortium name="The Broad Institute Genome Sequencing Platform"/>
            <consortium name="The Broad Institute Genome Sequencing Center for Infectious Disease"/>
            <person name="Cerqueira G."/>
            <person name="Feldgarden M."/>
            <person name="Courvalin P."/>
            <person name="Perichon B."/>
            <person name="Grillot-Courvalin C."/>
            <person name="Clermont D."/>
            <person name="Rocha E."/>
            <person name="Yoon E.-J."/>
            <person name="Nemec A."/>
            <person name="Walker B."/>
            <person name="Young S.K."/>
            <person name="Zeng Q."/>
            <person name="Gargeya S."/>
            <person name="Fitzgerald M."/>
            <person name="Haas B."/>
            <person name="Abouelleil A."/>
            <person name="Alvarado L."/>
            <person name="Arachchi H.M."/>
            <person name="Berlin A.M."/>
            <person name="Chapman S.B."/>
            <person name="Dewar J."/>
            <person name="Goldberg J."/>
            <person name="Griggs A."/>
            <person name="Gujja S."/>
            <person name="Hansen M."/>
            <person name="Howarth C."/>
            <person name="Imamovic A."/>
            <person name="Larimer J."/>
            <person name="McCowan C."/>
            <person name="Murphy C."/>
            <person name="Neiman D."/>
            <person name="Pearson M."/>
            <person name="Priest M."/>
            <person name="Roberts A."/>
            <person name="Saif S."/>
            <person name="Shea T."/>
            <person name="Sisk P."/>
            <person name="Sykes S."/>
            <person name="Wortman J."/>
            <person name="Nusbaum C."/>
            <person name="Birren B."/>
        </authorList>
    </citation>
    <scope>NUCLEOTIDE SEQUENCE [LARGE SCALE GENOMIC DNA]</scope>
    <source>
        <strain evidence="1 2">CIP 110321</strain>
    </source>
</reference>
<protein>
    <submittedName>
        <fullName evidence="1">Uncharacterized protein</fullName>
    </submittedName>
</protein>
<gene>
    <name evidence="1" type="ORF">F896_03453</name>
</gene>
<sequence length="96" mass="11292">MNDLRDGLLLLEMDENSPQKYTYSLKDMKKVIVFALSESVSNYWPELALNWLQKKPEYIDSDVLDLIETLIGNKTKYSQKVRHLAIKIRNDFLKTI</sequence>
<organism evidence="1 2">
    <name type="scientific">Acinetobacter genomosp. 15BJ</name>
    <dbReference type="NCBI Taxonomy" id="106651"/>
    <lineage>
        <taxon>Bacteria</taxon>
        <taxon>Pseudomonadati</taxon>
        <taxon>Pseudomonadota</taxon>
        <taxon>Gammaproteobacteria</taxon>
        <taxon>Moraxellales</taxon>
        <taxon>Moraxellaceae</taxon>
        <taxon>Acinetobacter</taxon>
    </lineage>
</organism>
<dbReference type="Proteomes" id="UP000016203">
    <property type="component" value="Unassembled WGS sequence"/>
</dbReference>
<dbReference type="EMBL" id="AQFL01000027">
    <property type="protein sequence ID" value="EOR03343.1"/>
    <property type="molecule type" value="Genomic_DNA"/>
</dbReference>